<keyword evidence="1" id="KW-0812">Transmembrane</keyword>
<dbReference type="EMBL" id="BARU01003347">
    <property type="protein sequence ID" value="GAH22929.1"/>
    <property type="molecule type" value="Genomic_DNA"/>
</dbReference>
<evidence type="ECO:0000259" key="2">
    <source>
        <dbReference type="Pfam" id="PF20501"/>
    </source>
</evidence>
<feature type="transmembrane region" description="Helical" evidence="1">
    <location>
        <begin position="47"/>
        <end position="65"/>
    </location>
</feature>
<reference evidence="3" key="1">
    <citation type="journal article" date="2014" name="Front. Microbiol.">
        <title>High frequency of phylogenetically diverse reductive dehalogenase-homologous genes in deep subseafloor sedimentary metagenomes.</title>
        <authorList>
            <person name="Kawai M."/>
            <person name="Futagami T."/>
            <person name="Toyoda A."/>
            <person name="Takaki Y."/>
            <person name="Nishi S."/>
            <person name="Hori S."/>
            <person name="Arai W."/>
            <person name="Tsubouchi T."/>
            <person name="Morono Y."/>
            <person name="Uchiyama I."/>
            <person name="Ito T."/>
            <person name="Fujiyama A."/>
            <person name="Inagaki F."/>
            <person name="Takami H."/>
        </authorList>
    </citation>
    <scope>NUCLEOTIDE SEQUENCE</scope>
    <source>
        <strain evidence="3">Expedition CK06-06</strain>
    </source>
</reference>
<proteinExistence type="predicted"/>
<gene>
    <name evidence="3" type="ORF">S03H2_07306</name>
</gene>
<keyword evidence="1" id="KW-1133">Transmembrane helix</keyword>
<name>X1F0L0_9ZZZZ</name>
<dbReference type="InterPro" id="IPR046806">
    <property type="entry name" value="MrpA_C/MbhE"/>
</dbReference>
<dbReference type="AlphaFoldDB" id="X1F0L0"/>
<dbReference type="Pfam" id="PF20501">
    <property type="entry name" value="MbhE"/>
    <property type="match status" value="1"/>
</dbReference>
<evidence type="ECO:0000313" key="3">
    <source>
        <dbReference type="EMBL" id="GAH22929.1"/>
    </source>
</evidence>
<protein>
    <recommendedName>
        <fullName evidence="2">MrpA C-terminal/MbhE domain-containing protein</fullName>
    </recommendedName>
</protein>
<comment type="caution">
    <text evidence="3">The sequence shown here is derived from an EMBL/GenBank/DDBJ whole genome shotgun (WGS) entry which is preliminary data.</text>
</comment>
<keyword evidence="1" id="KW-0472">Membrane</keyword>
<sequence>MILIWGIELSSPVPRVITQYYIDYGREETGAINLVSAIYLGYRVFDTFGETLVLLLAVFGVAMLFKKT</sequence>
<evidence type="ECO:0000256" key="1">
    <source>
        <dbReference type="SAM" id="Phobius"/>
    </source>
</evidence>
<feature type="domain" description="MrpA C-terminal/MbhE" evidence="2">
    <location>
        <begin position="9"/>
        <end position="65"/>
    </location>
</feature>
<accession>X1F0L0</accession>
<organism evidence="3">
    <name type="scientific">marine sediment metagenome</name>
    <dbReference type="NCBI Taxonomy" id="412755"/>
    <lineage>
        <taxon>unclassified sequences</taxon>
        <taxon>metagenomes</taxon>
        <taxon>ecological metagenomes</taxon>
    </lineage>
</organism>